<dbReference type="Ensembl" id="ENSHHUT00000010211.1">
    <property type="protein sequence ID" value="ENSHHUP00000009904.1"/>
    <property type="gene ID" value="ENSHHUG00000006039.1"/>
</dbReference>
<proteinExistence type="predicted"/>
<accession>A0A4W5KD02</accession>
<evidence type="ECO:0000256" key="1">
    <source>
        <dbReference type="SAM" id="MobiDB-lite"/>
    </source>
</evidence>
<feature type="region of interest" description="Disordered" evidence="1">
    <location>
        <begin position="61"/>
        <end position="117"/>
    </location>
</feature>
<keyword evidence="3" id="KW-1185">Reference proteome</keyword>
<sequence length="117" mass="13753">MLFFQIFNWNFILLPELTDWNLNCLQPWYRSREQLMMRANSLKKALSQIIEQAEKVVDEQNRHTHIQCMSSSSSMKRENSEELKEPEPRHISLSPTTSSTIVLEKPESLSPPSFNEE</sequence>
<organism evidence="2 3">
    <name type="scientific">Hucho hucho</name>
    <name type="common">huchen</name>
    <dbReference type="NCBI Taxonomy" id="62062"/>
    <lineage>
        <taxon>Eukaryota</taxon>
        <taxon>Metazoa</taxon>
        <taxon>Chordata</taxon>
        <taxon>Craniata</taxon>
        <taxon>Vertebrata</taxon>
        <taxon>Euteleostomi</taxon>
        <taxon>Actinopterygii</taxon>
        <taxon>Neopterygii</taxon>
        <taxon>Teleostei</taxon>
        <taxon>Protacanthopterygii</taxon>
        <taxon>Salmoniformes</taxon>
        <taxon>Salmonidae</taxon>
        <taxon>Salmoninae</taxon>
        <taxon>Hucho</taxon>
    </lineage>
</organism>
<feature type="compositionally biased region" description="Basic and acidic residues" evidence="1">
    <location>
        <begin position="75"/>
        <end position="90"/>
    </location>
</feature>
<evidence type="ECO:0000313" key="2">
    <source>
        <dbReference type="Ensembl" id="ENSHHUP00000009904.1"/>
    </source>
</evidence>
<dbReference type="Proteomes" id="UP000314982">
    <property type="component" value="Unassembled WGS sequence"/>
</dbReference>
<reference evidence="2" key="2">
    <citation type="submission" date="2025-08" db="UniProtKB">
        <authorList>
            <consortium name="Ensembl"/>
        </authorList>
    </citation>
    <scope>IDENTIFICATION</scope>
</reference>
<name>A0A4W5KD02_9TELE</name>
<protein>
    <submittedName>
        <fullName evidence="2">Uncharacterized protein</fullName>
    </submittedName>
</protein>
<reference evidence="2" key="3">
    <citation type="submission" date="2025-09" db="UniProtKB">
        <authorList>
            <consortium name="Ensembl"/>
        </authorList>
    </citation>
    <scope>IDENTIFICATION</scope>
</reference>
<evidence type="ECO:0000313" key="3">
    <source>
        <dbReference type="Proteomes" id="UP000314982"/>
    </source>
</evidence>
<dbReference type="STRING" id="62062.ENSHHUP00000009904"/>
<dbReference type="AlphaFoldDB" id="A0A4W5KD02"/>
<reference evidence="3" key="1">
    <citation type="submission" date="2018-06" db="EMBL/GenBank/DDBJ databases">
        <title>Genome assembly of Danube salmon.</title>
        <authorList>
            <person name="Macqueen D.J."/>
            <person name="Gundappa M.K."/>
        </authorList>
    </citation>
    <scope>NUCLEOTIDE SEQUENCE [LARGE SCALE GENOMIC DNA]</scope>
</reference>